<proteinExistence type="predicted"/>
<protein>
    <submittedName>
        <fullName evidence="1">Auxin response factor</fullName>
    </submittedName>
</protein>
<reference evidence="1" key="1">
    <citation type="submission" date="2018-02" db="EMBL/GenBank/DDBJ databases">
        <title>Rhizophora mucronata_Transcriptome.</title>
        <authorList>
            <person name="Meera S.P."/>
            <person name="Sreeshan A."/>
            <person name="Augustine A."/>
        </authorList>
    </citation>
    <scope>NUCLEOTIDE SEQUENCE</scope>
    <source>
        <tissue evidence="1">Leaf</tissue>
    </source>
</reference>
<sequence>MEILRQLSQIMLLFTTCYSHKLESEIVLFKLKLLQHTNKIIMAEHIIGLAPELPPAIDQDILV</sequence>
<organism evidence="1">
    <name type="scientific">Rhizophora mucronata</name>
    <name type="common">Asiatic mangrove</name>
    <dbReference type="NCBI Taxonomy" id="61149"/>
    <lineage>
        <taxon>Eukaryota</taxon>
        <taxon>Viridiplantae</taxon>
        <taxon>Streptophyta</taxon>
        <taxon>Embryophyta</taxon>
        <taxon>Tracheophyta</taxon>
        <taxon>Spermatophyta</taxon>
        <taxon>Magnoliopsida</taxon>
        <taxon>eudicotyledons</taxon>
        <taxon>Gunneridae</taxon>
        <taxon>Pentapetalae</taxon>
        <taxon>rosids</taxon>
        <taxon>fabids</taxon>
        <taxon>Malpighiales</taxon>
        <taxon>Rhizophoraceae</taxon>
        <taxon>Rhizophora</taxon>
    </lineage>
</organism>
<evidence type="ECO:0000313" key="1">
    <source>
        <dbReference type="EMBL" id="MBX32292.1"/>
    </source>
</evidence>
<accession>A0A2P2MQ18</accession>
<dbReference type="AlphaFoldDB" id="A0A2P2MQ18"/>
<name>A0A2P2MQ18_RHIMU</name>
<dbReference type="EMBL" id="GGEC01051808">
    <property type="protein sequence ID" value="MBX32292.1"/>
    <property type="molecule type" value="Transcribed_RNA"/>
</dbReference>